<dbReference type="OrthoDB" id="5945798at2759"/>
<protein>
    <submittedName>
        <fullName evidence="3">Uncharacterized protein</fullName>
    </submittedName>
</protein>
<dbReference type="Proteomes" id="UP000288859">
    <property type="component" value="Unassembled WGS sequence"/>
</dbReference>
<keyword evidence="1" id="KW-0175">Coiled coil</keyword>
<feature type="compositionally biased region" description="Polar residues" evidence="2">
    <location>
        <begin position="619"/>
        <end position="632"/>
    </location>
</feature>
<feature type="compositionally biased region" description="Polar residues" evidence="2">
    <location>
        <begin position="550"/>
        <end position="566"/>
    </location>
</feature>
<sequence>MLALPRHSPFGPRVTPRPTQRPLSRPDTPPLRIDESASPSPRDFQRLVQDTTFWPKRSTRITRSTHDAIVFALEAIRSGSGVNPQPLTADLLEEQARMSDLLRGDPPGPLAASGRSQNGGAAARTAAAAADPGPTPTGPPRYRTPTEVMRERRAREARRADEAAREQQRQLLQQAEQEESRRQPEERLVGVVDDPNTRRTTRRASNQPTQANPAVGPSTQLPTSARRQENVPPIPDSTHTRMASQQRPVQQPPIQRVISANTQRNRTQAYDQLSIPATARPVPTTRPDQSQPQQPLPIPPGPSNIPHQPPPQPVAQQQPAPTTQANRARFPNAFDRWEELSSHWEGVVSSFLRRLQENENELAAKPIDRQIARQIEDLSAAGANLFHAVVELQRLRASSERKFQRWFFETRNDQEQAAARQAELQQQLASEREARSQGSTSIEAARAEQAKAEELVKEMRRELQISKEEARRAWEELGRREQEERERTIALRSGEPTLIGGVQVVPMQGLPSRQISTVQRPQTRDGPVVGAGPGTLSGMSAQDQMPPPVSQQGPPSRSQTTTTSLDSPGEESRQFSFQPGGPEPEHSPTVTDPYTDSSHHGARSSRQQQHSLRHEPDSQFYTVPSPRATQPPTSAAAIAAARAVTSGAIGQLPSQSYSQPPPIRSGTAGTDRSFIPSTGSAASEEEYHINPDGTYTRDDRGRRIPYRQAAHESTGTASGLGQHQLGGDSDVGEIPSSPISPDDDDDDDDDHTADAERERTYAAQYRQQQDQPRPRPPQQQSGSQHQYTLSPPTSIGGTGTVPRSSPSSLPPIPQGQEVMSPDYEGAGYGSSDPPGTGWESLNVQPRHRHPTRLSDIIEEQTARTSPSRTSYISGGGGPFSPSEGLPLPTTTAAGFGGSSVRR</sequence>
<feature type="compositionally biased region" description="Polar residues" evidence="2">
    <location>
        <begin position="862"/>
        <end position="872"/>
    </location>
</feature>
<organism evidence="3 4">
    <name type="scientific">Exophiala mesophila</name>
    <name type="common">Black yeast-like fungus</name>
    <dbReference type="NCBI Taxonomy" id="212818"/>
    <lineage>
        <taxon>Eukaryota</taxon>
        <taxon>Fungi</taxon>
        <taxon>Dikarya</taxon>
        <taxon>Ascomycota</taxon>
        <taxon>Pezizomycotina</taxon>
        <taxon>Eurotiomycetes</taxon>
        <taxon>Chaetothyriomycetidae</taxon>
        <taxon>Chaetothyriales</taxon>
        <taxon>Herpotrichiellaceae</taxon>
        <taxon>Exophiala</taxon>
    </lineage>
</organism>
<feature type="region of interest" description="Disordered" evidence="2">
    <location>
        <begin position="1"/>
        <end position="51"/>
    </location>
</feature>
<evidence type="ECO:0000313" key="3">
    <source>
        <dbReference type="EMBL" id="RVX70549.1"/>
    </source>
</evidence>
<feature type="compositionally biased region" description="Polar residues" evidence="2">
    <location>
        <begin position="203"/>
        <end position="225"/>
    </location>
</feature>
<dbReference type="EMBL" id="NAJM01000022">
    <property type="protein sequence ID" value="RVX70549.1"/>
    <property type="molecule type" value="Genomic_DNA"/>
</dbReference>
<feature type="compositionally biased region" description="Low complexity" evidence="2">
    <location>
        <begin position="879"/>
        <end position="888"/>
    </location>
</feature>
<feature type="compositionally biased region" description="Low complexity" evidence="2">
    <location>
        <begin position="633"/>
        <end position="658"/>
    </location>
</feature>
<feature type="compositionally biased region" description="Polar residues" evidence="2">
    <location>
        <begin position="667"/>
        <end position="681"/>
    </location>
</feature>
<feature type="compositionally biased region" description="Low complexity" evidence="2">
    <location>
        <begin position="245"/>
        <end position="258"/>
    </location>
</feature>
<reference evidence="3 4" key="1">
    <citation type="submission" date="2017-03" db="EMBL/GenBank/DDBJ databases">
        <title>Genomes of endolithic fungi from Antarctica.</title>
        <authorList>
            <person name="Coleine C."/>
            <person name="Masonjones S."/>
            <person name="Stajich J.E."/>
        </authorList>
    </citation>
    <scope>NUCLEOTIDE SEQUENCE [LARGE SCALE GENOMIC DNA]</scope>
    <source>
        <strain evidence="3 4">CCFEE 6314</strain>
    </source>
</reference>
<evidence type="ECO:0000256" key="1">
    <source>
        <dbReference type="SAM" id="Coils"/>
    </source>
</evidence>
<feature type="compositionally biased region" description="Basic and acidic residues" evidence="2">
    <location>
        <begin position="178"/>
        <end position="188"/>
    </location>
</feature>
<feature type="compositionally biased region" description="Polar residues" evidence="2">
    <location>
        <begin position="259"/>
        <end position="271"/>
    </location>
</feature>
<feature type="compositionally biased region" description="Acidic residues" evidence="2">
    <location>
        <begin position="741"/>
        <end position="751"/>
    </location>
</feature>
<feature type="compositionally biased region" description="Low complexity" evidence="2">
    <location>
        <begin position="119"/>
        <end position="132"/>
    </location>
</feature>
<feature type="region of interest" description="Disordered" evidence="2">
    <location>
        <begin position="516"/>
        <end position="902"/>
    </location>
</feature>
<proteinExistence type="predicted"/>
<feature type="compositionally biased region" description="Pro residues" evidence="2">
    <location>
        <begin position="294"/>
        <end position="313"/>
    </location>
</feature>
<evidence type="ECO:0000256" key="2">
    <source>
        <dbReference type="SAM" id="MobiDB-lite"/>
    </source>
</evidence>
<feature type="compositionally biased region" description="Polar residues" evidence="2">
    <location>
        <begin position="781"/>
        <end position="795"/>
    </location>
</feature>
<dbReference type="AlphaFoldDB" id="A0A438N4J5"/>
<accession>A0A438N4J5</accession>
<evidence type="ECO:0000313" key="4">
    <source>
        <dbReference type="Proteomes" id="UP000288859"/>
    </source>
</evidence>
<name>A0A438N4J5_EXOME</name>
<feature type="region of interest" description="Disordered" evidence="2">
    <location>
        <begin position="100"/>
        <end position="325"/>
    </location>
</feature>
<feature type="coiled-coil region" evidence="1">
    <location>
        <begin position="414"/>
        <end position="469"/>
    </location>
</feature>
<feature type="compositionally biased region" description="Basic and acidic residues" evidence="2">
    <location>
        <begin position="685"/>
        <end position="702"/>
    </location>
</feature>
<comment type="caution">
    <text evidence="3">The sequence shown here is derived from an EMBL/GenBank/DDBJ whole genome shotgun (WGS) entry which is preliminary data.</text>
</comment>
<feature type="compositionally biased region" description="Low complexity" evidence="2">
    <location>
        <begin position="314"/>
        <end position="324"/>
    </location>
</feature>
<feature type="compositionally biased region" description="Basic and acidic residues" evidence="2">
    <location>
        <begin position="148"/>
        <end position="168"/>
    </location>
</feature>
<dbReference type="VEuPathDB" id="FungiDB:PV10_09108"/>
<feature type="compositionally biased region" description="Low complexity" evidence="2">
    <location>
        <begin position="276"/>
        <end position="293"/>
    </location>
</feature>
<gene>
    <name evidence="3" type="ORF">B0A52_05200</name>
</gene>
<feature type="compositionally biased region" description="Polar residues" evidence="2">
    <location>
        <begin position="711"/>
        <end position="721"/>
    </location>
</feature>